<dbReference type="Pfam" id="PF02698">
    <property type="entry name" value="DUF218"/>
    <property type="match status" value="1"/>
</dbReference>
<feature type="transmembrane region" description="Helical" evidence="1">
    <location>
        <begin position="49"/>
        <end position="69"/>
    </location>
</feature>
<evidence type="ECO:0000313" key="3">
    <source>
        <dbReference type="EMBL" id="QDE39344.1"/>
    </source>
</evidence>
<dbReference type="InterPro" id="IPR003848">
    <property type="entry name" value="DUF218"/>
</dbReference>
<organism evidence="3 4">
    <name type="scientific">Luteibacter pinisoli</name>
    <dbReference type="NCBI Taxonomy" id="2589080"/>
    <lineage>
        <taxon>Bacteria</taxon>
        <taxon>Pseudomonadati</taxon>
        <taxon>Pseudomonadota</taxon>
        <taxon>Gammaproteobacteria</taxon>
        <taxon>Lysobacterales</taxon>
        <taxon>Rhodanobacteraceae</taxon>
        <taxon>Luteibacter</taxon>
    </lineage>
</organism>
<evidence type="ECO:0000313" key="4">
    <source>
        <dbReference type="Proteomes" id="UP000316093"/>
    </source>
</evidence>
<feature type="transmembrane region" description="Helical" evidence="1">
    <location>
        <begin position="23"/>
        <end position="42"/>
    </location>
</feature>
<dbReference type="Gene3D" id="3.40.50.620">
    <property type="entry name" value="HUPs"/>
    <property type="match status" value="1"/>
</dbReference>
<dbReference type="GO" id="GO:0000270">
    <property type="term" value="P:peptidoglycan metabolic process"/>
    <property type="evidence" value="ECO:0007669"/>
    <property type="project" value="TreeGrafter"/>
</dbReference>
<keyword evidence="1" id="KW-0812">Transmembrane</keyword>
<proteinExistence type="predicted"/>
<dbReference type="CDD" id="cd06259">
    <property type="entry name" value="YdcF-like"/>
    <property type="match status" value="1"/>
</dbReference>
<dbReference type="AlphaFoldDB" id="A0A4Y5Z2T4"/>
<evidence type="ECO:0000259" key="2">
    <source>
        <dbReference type="Pfam" id="PF02698"/>
    </source>
</evidence>
<name>A0A4Y5Z2T4_9GAMM</name>
<dbReference type="EMBL" id="CP041046">
    <property type="protein sequence ID" value="QDE39344.1"/>
    <property type="molecule type" value="Genomic_DNA"/>
</dbReference>
<sequence length="249" mass="26466">MMVPRGTFRRHRVAVVEYIVSRALHPAVQALLLALLAGAFVVARRPRLALAGGVVAVAWIWLASSPAVALRLRGGLVSEAAPATPRADAIVVLGGGVIPAGAWALTDSRAGTGLSLWREGYAPLMLVSGSDQARTLAAGYALSGIPPADLRVEATSRNTHENARNTAALLRADGLDDILLVTSPIHMRRAAASFRHEGIHVSPAPAADDDRGLLMASAAWLPRREALTLTARCLREYAALWVYARRGWI</sequence>
<dbReference type="InterPro" id="IPR014729">
    <property type="entry name" value="Rossmann-like_a/b/a_fold"/>
</dbReference>
<dbReference type="OrthoDB" id="9809813at2"/>
<dbReference type="PANTHER" id="PTHR30336:SF4">
    <property type="entry name" value="ENVELOPE BIOGENESIS FACTOR ELYC"/>
    <property type="match status" value="1"/>
</dbReference>
<accession>A0A4Y5Z2T4</accession>
<dbReference type="KEGG" id="lpy:FIV34_09080"/>
<protein>
    <submittedName>
        <fullName evidence="3">YdcF family protein</fullName>
    </submittedName>
</protein>
<dbReference type="InterPro" id="IPR051599">
    <property type="entry name" value="Cell_Envelope_Assoc"/>
</dbReference>
<keyword evidence="4" id="KW-1185">Reference proteome</keyword>
<dbReference type="Proteomes" id="UP000316093">
    <property type="component" value="Chromosome"/>
</dbReference>
<gene>
    <name evidence="3" type="ORF">FIV34_09080</name>
</gene>
<dbReference type="GO" id="GO:0005886">
    <property type="term" value="C:plasma membrane"/>
    <property type="evidence" value="ECO:0007669"/>
    <property type="project" value="TreeGrafter"/>
</dbReference>
<dbReference type="GO" id="GO:0043164">
    <property type="term" value="P:Gram-negative-bacterium-type cell wall biogenesis"/>
    <property type="evidence" value="ECO:0007669"/>
    <property type="project" value="TreeGrafter"/>
</dbReference>
<dbReference type="PANTHER" id="PTHR30336">
    <property type="entry name" value="INNER MEMBRANE PROTEIN, PROBABLE PERMEASE"/>
    <property type="match status" value="1"/>
</dbReference>
<keyword evidence="1" id="KW-0472">Membrane</keyword>
<feature type="domain" description="DUF218" evidence="2">
    <location>
        <begin position="88"/>
        <end position="238"/>
    </location>
</feature>
<keyword evidence="1" id="KW-1133">Transmembrane helix</keyword>
<evidence type="ECO:0000256" key="1">
    <source>
        <dbReference type="SAM" id="Phobius"/>
    </source>
</evidence>
<reference evidence="3 4" key="1">
    <citation type="submission" date="2019-06" db="EMBL/GenBank/DDBJ databases">
        <title>A complete genome sequence for Luteibacter pinisoli MAH-14.</title>
        <authorList>
            <person name="Baltrus D.A."/>
        </authorList>
    </citation>
    <scope>NUCLEOTIDE SEQUENCE [LARGE SCALE GENOMIC DNA]</scope>
    <source>
        <strain evidence="3 4">MAH-14</strain>
    </source>
</reference>